<organism evidence="7 8">
    <name type="scientific">Piromyces finnis</name>
    <dbReference type="NCBI Taxonomy" id="1754191"/>
    <lineage>
        <taxon>Eukaryota</taxon>
        <taxon>Fungi</taxon>
        <taxon>Fungi incertae sedis</taxon>
        <taxon>Chytridiomycota</taxon>
        <taxon>Chytridiomycota incertae sedis</taxon>
        <taxon>Neocallimastigomycetes</taxon>
        <taxon>Neocallimastigales</taxon>
        <taxon>Neocallimastigaceae</taxon>
        <taxon>Piromyces</taxon>
    </lineage>
</organism>
<dbReference type="GO" id="GO:0000455">
    <property type="term" value="P:enzyme-directed rRNA pseudouridine synthesis"/>
    <property type="evidence" value="ECO:0007669"/>
    <property type="project" value="TreeGrafter"/>
</dbReference>
<dbReference type="SUPFAM" id="SSF55174">
    <property type="entry name" value="Alpha-L RNA-binding motif"/>
    <property type="match status" value="1"/>
</dbReference>
<evidence type="ECO:0000256" key="2">
    <source>
        <dbReference type="PIRSR" id="PIRSR606225-1"/>
    </source>
</evidence>
<dbReference type="EC" id="5.4.99.-" evidence="4"/>
<keyword evidence="1 4" id="KW-0413">Isomerase</keyword>
<comment type="catalytic activity">
    <reaction evidence="4">
        <text>a uridine in RNA = a pseudouridine in RNA</text>
        <dbReference type="Rhea" id="RHEA:48348"/>
        <dbReference type="Rhea" id="RHEA-COMP:12068"/>
        <dbReference type="Rhea" id="RHEA-COMP:12069"/>
        <dbReference type="ChEBI" id="CHEBI:65314"/>
        <dbReference type="ChEBI" id="CHEBI:65315"/>
    </reaction>
</comment>
<dbReference type="Proteomes" id="UP000193719">
    <property type="component" value="Unassembled WGS sequence"/>
</dbReference>
<evidence type="ECO:0000256" key="3">
    <source>
        <dbReference type="PROSITE-ProRule" id="PRU00182"/>
    </source>
</evidence>
<protein>
    <recommendedName>
        <fullName evidence="4">Pseudouridine synthase</fullName>
        <ecNumber evidence="4">5.4.99.-</ecNumber>
    </recommendedName>
</protein>
<comment type="similarity">
    <text evidence="4">Belongs to the pseudouridine synthase RluA family.</text>
</comment>
<feature type="region of interest" description="Disordered" evidence="5">
    <location>
        <begin position="323"/>
        <end position="354"/>
    </location>
</feature>
<dbReference type="GO" id="GO:0003723">
    <property type="term" value="F:RNA binding"/>
    <property type="evidence" value="ECO:0007669"/>
    <property type="project" value="UniProtKB-KW"/>
</dbReference>
<comment type="function">
    <text evidence="4">Responsible for synthesis of pseudouridine from uracil.</text>
</comment>
<dbReference type="GO" id="GO:0009982">
    <property type="term" value="F:pseudouridine synthase activity"/>
    <property type="evidence" value="ECO:0007669"/>
    <property type="project" value="InterPro"/>
</dbReference>
<dbReference type="SUPFAM" id="SSF55120">
    <property type="entry name" value="Pseudouridine synthase"/>
    <property type="match status" value="1"/>
</dbReference>
<name>A0A1Y1V040_9FUNG</name>
<evidence type="ECO:0000256" key="1">
    <source>
        <dbReference type="ARBA" id="ARBA00023235"/>
    </source>
</evidence>
<sequence length="410" mass="47425">MPKVKKNKRRNLSYKDINNEEPPSNAKYYFENGLRKVQPYFFTYKTFTKGRWYEKSIYSIFCKEFQDHTPEYYKKAIETGKIKVNNKIVSPDYLLKNGDVVSHSIHRHEPPVTSQKIEIVKKTDDFLIINKPSSIPVHPSGRYNHNTVLHILMNEYGYKKLYPSNRLDRLTSGLNIICLNPERAKAMEYNLRHKTILKEYLARVVGNFPDEEIVCNEPILTVSFKLGLNSVSPDGKPCTTIFKKLHFNGKTSLVLCKPLTGRTHQIRVHLQYLGYPIANDPLYCNTDIWGQQCGKGGVNKEGIDKVIGNMMAMGFPNLECPDTNKSISTENHESENKQETDQNPSQNDVNQEKEKPSWFVESCDDCIHPKSDPKPHQMCIWLHAYSYSKDAWSFKTSLPDWAREDFVEDC</sequence>
<dbReference type="PANTHER" id="PTHR21600:SF40">
    <property type="entry name" value="PSEUDOURIDYLATE SYNTHASE RPUSD2"/>
    <property type="match status" value="1"/>
</dbReference>
<evidence type="ECO:0000256" key="5">
    <source>
        <dbReference type="SAM" id="MobiDB-lite"/>
    </source>
</evidence>
<dbReference type="Gene3D" id="3.30.2350.10">
    <property type="entry name" value="Pseudouridine synthase"/>
    <property type="match status" value="1"/>
</dbReference>
<dbReference type="InterPro" id="IPR006225">
    <property type="entry name" value="PsdUridine_synth_RluC/D"/>
</dbReference>
<reference evidence="7 8" key="2">
    <citation type="submission" date="2016-08" db="EMBL/GenBank/DDBJ databases">
        <title>Pervasive Adenine N6-methylation of Active Genes in Fungi.</title>
        <authorList>
            <consortium name="DOE Joint Genome Institute"/>
            <person name="Mondo S.J."/>
            <person name="Dannebaum R.O."/>
            <person name="Kuo R.C."/>
            <person name="Labutti K."/>
            <person name="Haridas S."/>
            <person name="Kuo A."/>
            <person name="Salamov A."/>
            <person name="Ahrendt S.R."/>
            <person name="Lipzen A."/>
            <person name="Sullivan W."/>
            <person name="Andreopoulos W.B."/>
            <person name="Clum A."/>
            <person name="Lindquist E."/>
            <person name="Daum C."/>
            <person name="Ramamoorthy G.K."/>
            <person name="Gryganskyi A."/>
            <person name="Culley D."/>
            <person name="Magnuson J.K."/>
            <person name="James T.Y."/>
            <person name="O'Malley M.A."/>
            <person name="Stajich J.E."/>
            <person name="Spatafora J.W."/>
            <person name="Visel A."/>
            <person name="Grigoriev I.V."/>
        </authorList>
    </citation>
    <scope>NUCLEOTIDE SEQUENCE [LARGE SCALE GENOMIC DNA]</scope>
    <source>
        <strain evidence="8">finn</strain>
    </source>
</reference>
<accession>A0A1Y1V040</accession>
<dbReference type="STRING" id="1754191.A0A1Y1V040"/>
<dbReference type="NCBIfam" id="TIGR00005">
    <property type="entry name" value="rluA_subfam"/>
    <property type="match status" value="1"/>
</dbReference>
<evidence type="ECO:0000259" key="6">
    <source>
        <dbReference type="SMART" id="SM00363"/>
    </source>
</evidence>
<dbReference type="InterPro" id="IPR006145">
    <property type="entry name" value="PsdUridine_synth_RsuA/RluA"/>
</dbReference>
<dbReference type="EMBL" id="MCFH01000055">
    <property type="protein sequence ID" value="ORX43127.1"/>
    <property type="molecule type" value="Genomic_DNA"/>
</dbReference>
<dbReference type="PROSITE" id="PS50889">
    <property type="entry name" value="S4"/>
    <property type="match status" value="1"/>
</dbReference>
<dbReference type="InterPro" id="IPR002942">
    <property type="entry name" value="S4_RNA-bd"/>
</dbReference>
<feature type="compositionally biased region" description="Basic and acidic residues" evidence="5">
    <location>
        <begin position="330"/>
        <end position="340"/>
    </location>
</feature>
<dbReference type="PANTHER" id="PTHR21600">
    <property type="entry name" value="MITOCHONDRIAL RNA PSEUDOURIDINE SYNTHASE"/>
    <property type="match status" value="1"/>
</dbReference>
<evidence type="ECO:0000256" key="4">
    <source>
        <dbReference type="RuleBase" id="RU362028"/>
    </source>
</evidence>
<dbReference type="CDD" id="cd02557">
    <property type="entry name" value="PseudoU_synth_ScRIB2"/>
    <property type="match status" value="1"/>
</dbReference>
<keyword evidence="3" id="KW-0694">RNA-binding</keyword>
<proteinExistence type="inferred from homology"/>
<gene>
    <name evidence="7" type="ORF">BCR36DRAFT_361473</name>
</gene>
<dbReference type="AlphaFoldDB" id="A0A1Y1V040"/>
<dbReference type="OrthoDB" id="424794at2759"/>
<evidence type="ECO:0000313" key="7">
    <source>
        <dbReference type="EMBL" id="ORX43127.1"/>
    </source>
</evidence>
<feature type="domain" description="RNA-binding S4" evidence="6">
    <location>
        <begin position="56"/>
        <end position="118"/>
    </location>
</feature>
<dbReference type="InterPro" id="IPR020103">
    <property type="entry name" value="PsdUridine_synth_cat_dom_sf"/>
</dbReference>
<keyword evidence="8" id="KW-1185">Reference proteome</keyword>
<reference evidence="7 8" key="1">
    <citation type="submission" date="2016-08" db="EMBL/GenBank/DDBJ databases">
        <title>Genomes of anaerobic fungi encode conserved fungal cellulosomes for biomass hydrolysis.</title>
        <authorList>
            <consortium name="DOE Joint Genome Institute"/>
            <person name="Haitjema C.H."/>
            <person name="Gilmore S.P."/>
            <person name="Henske J.K."/>
            <person name="Solomon K.V."/>
            <person name="De Groot R."/>
            <person name="Kuo A."/>
            <person name="Mondo S.J."/>
            <person name="Salamov A.A."/>
            <person name="Labutti K."/>
            <person name="Zhao Z."/>
            <person name="Chiniquy J."/>
            <person name="Barry K."/>
            <person name="Brewer H.M."/>
            <person name="Purvine S.O."/>
            <person name="Wright A.T."/>
            <person name="Boxma B."/>
            <person name="Van Alen T."/>
            <person name="Hackstein J.H."/>
            <person name="Baker S.E."/>
            <person name="Grigoriev I.V."/>
            <person name="O'Malley M.A."/>
        </authorList>
    </citation>
    <scope>NUCLEOTIDE SEQUENCE [LARGE SCALE GENOMIC DNA]</scope>
    <source>
        <strain evidence="8">finn</strain>
    </source>
</reference>
<dbReference type="InterPro" id="IPR050188">
    <property type="entry name" value="RluA_PseudoU_synthase"/>
</dbReference>
<dbReference type="SMART" id="SM00363">
    <property type="entry name" value="S4"/>
    <property type="match status" value="1"/>
</dbReference>
<feature type="active site" evidence="2">
    <location>
        <position position="168"/>
    </location>
</feature>
<evidence type="ECO:0000313" key="8">
    <source>
        <dbReference type="Proteomes" id="UP000193719"/>
    </source>
</evidence>
<comment type="caution">
    <text evidence="7">The sequence shown here is derived from an EMBL/GenBank/DDBJ whole genome shotgun (WGS) entry which is preliminary data.</text>
</comment>
<dbReference type="Pfam" id="PF00849">
    <property type="entry name" value="PseudoU_synth_2"/>
    <property type="match status" value="1"/>
</dbReference>